<protein>
    <submittedName>
        <fullName evidence="9">Isocitrate/isopropylmalate dehydrogenase family protein</fullName>
    </submittedName>
</protein>
<dbReference type="OrthoDB" id="5289857at2"/>
<dbReference type="InterPro" id="IPR050501">
    <property type="entry name" value="ICDH/IPMDH"/>
</dbReference>
<gene>
    <name evidence="9" type="ORF">FKR81_40410</name>
</gene>
<proteinExistence type="predicted"/>
<keyword evidence="3" id="KW-0479">Metal-binding</keyword>
<accession>A0A563EFT6</accession>
<dbReference type="GO" id="GO:0046872">
    <property type="term" value="F:metal ion binding"/>
    <property type="evidence" value="ECO:0007669"/>
    <property type="project" value="UniProtKB-KW"/>
</dbReference>
<comment type="cofactor">
    <cofactor evidence="1">
        <name>Mn(2+)</name>
        <dbReference type="ChEBI" id="CHEBI:29035"/>
    </cofactor>
</comment>
<comment type="cofactor">
    <cofactor evidence="2">
        <name>Mg(2+)</name>
        <dbReference type="ChEBI" id="CHEBI:18420"/>
    </cofactor>
</comment>
<dbReference type="PANTHER" id="PTHR43275">
    <property type="entry name" value="D-MALATE DEHYDROGENASE [DECARBOXYLATING]"/>
    <property type="match status" value="1"/>
</dbReference>
<evidence type="ECO:0000313" key="10">
    <source>
        <dbReference type="Proteomes" id="UP000316639"/>
    </source>
</evidence>
<evidence type="ECO:0000256" key="5">
    <source>
        <dbReference type="ARBA" id="ARBA00023027"/>
    </source>
</evidence>
<evidence type="ECO:0000256" key="7">
    <source>
        <dbReference type="SAM" id="MobiDB-lite"/>
    </source>
</evidence>
<evidence type="ECO:0000259" key="8">
    <source>
        <dbReference type="SMART" id="SM01329"/>
    </source>
</evidence>
<dbReference type="Pfam" id="PF00180">
    <property type="entry name" value="Iso_dh"/>
    <property type="match status" value="1"/>
</dbReference>
<dbReference type="AlphaFoldDB" id="A0A563EFT6"/>
<dbReference type="RefSeq" id="WP_146360464.1">
    <property type="nucleotide sequence ID" value="NZ_VOBR01000046.1"/>
</dbReference>
<organism evidence="9 10">
    <name type="scientific">Lentzea tibetensis</name>
    <dbReference type="NCBI Taxonomy" id="2591470"/>
    <lineage>
        <taxon>Bacteria</taxon>
        <taxon>Bacillati</taxon>
        <taxon>Actinomycetota</taxon>
        <taxon>Actinomycetes</taxon>
        <taxon>Pseudonocardiales</taxon>
        <taxon>Pseudonocardiaceae</taxon>
        <taxon>Lentzea</taxon>
    </lineage>
</organism>
<keyword evidence="4" id="KW-0560">Oxidoreductase</keyword>
<evidence type="ECO:0000256" key="4">
    <source>
        <dbReference type="ARBA" id="ARBA00023002"/>
    </source>
</evidence>
<evidence type="ECO:0000313" key="9">
    <source>
        <dbReference type="EMBL" id="TWP44951.1"/>
    </source>
</evidence>
<keyword evidence="10" id="KW-1185">Reference proteome</keyword>
<dbReference type="PANTHER" id="PTHR43275:SF1">
    <property type="entry name" value="D-MALATE DEHYDROGENASE [DECARBOXYLATING]"/>
    <property type="match status" value="1"/>
</dbReference>
<evidence type="ECO:0000256" key="6">
    <source>
        <dbReference type="ARBA" id="ARBA00023211"/>
    </source>
</evidence>
<evidence type="ECO:0000256" key="2">
    <source>
        <dbReference type="ARBA" id="ARBA00001946"/>
    </source>
</evidence>
<comment type="caution">
    <text evidence="9">The sequence shown here is derived from an EMBL/GenBank/DDBJ whole genome shotgun (WGS) entry which is preliminary data.</text>
</comment>
<sequence>MTRLAVVPGDGIGPEVIAQALETVTALRIGIEFDVLDHINAGTFLRTGVALSEEDFTRIAGCDAVLLGAVGDPRVITPAYARGVLLSLRSRLDLYANVRPARLLHDDLSPLRDRANRGIDCVIVRENTEGLYGGSLHRMSGAEVAIDIEVSTARGVRRIVEHAFSLARRGMCMVDKSNAVPSGGALWQRIWRETAADHPNVATYHLFADVAAMRLVADPTEFDVIVTNNSFDDILSDLAAQIAGGLGTAASANVNPDTGFCLCEPVHGSAPDITGTGTANPVGAILSAALLLEHLGYGSEAKAVRSAVDRAVAAGHRTPDLGGSLTTQQAGSAVRAEL</sequence>
<feature type="region of interest" description="Disordered" evidence="7">
    <location>
        <begin position="318"/>
        <end position="338"/>
    </location>
</feature>
<dbReference type="GO" id="GO:0016491">
    <property type="term" value="F:oxidoreductase activity"/>
    <property type="evidence" value="ECO:0007669"/>
    <property type="project" value="UniProtKB-KW"/>
</dbReference>
<keyword evidence="5" id="KW-0520">NAD</keyword>
<evidence type="ECO:0000256" key="1">
    <source>
        <dbReference type="ARBA" id="ARBA00001936"/>
    </source>
</evidence>
<dbReference type="Gene3D" id="3.40.718.10">
    <property type="entry name" value="Isopropylmalate Dehydrogenase"/>
    <property type="match status" value="1"/>
</dbReference>
<name>A0A563EFT6_9PSEU</name>
<feature type="domain" description="Isopropylmalate dehydrogenase-like" evidence="8">
    <location>
        <begin position="3"/>
        <end position="334"/>
    </location>
</feature>
<dbReference type="SUPFAM" id="SSF53659">
    <property type="entry name" value="Isocitrate/Isopropylmalate dehydrogenase-like"/>
    <property type="match status" value="1"/>
</dbReference>
<evidence type="ECO:0000256" key="3">
    <source>
        <dbReference type="ARBA" id="ARBA00022723"/>
    </source>
</evidence>
<reference evidence="9 10" key="1">
    <citation type="submission" date="2019-07" db="EMBL/GenBank/DDBJ databases">
        <title>Lentzea xizangensis sp. nov., isolated from Qinghai-Tibetan Plateau Soils.</title>
        <authorList>
            <person name="Huang J."/>
        </authorList>
    </citation>
    <scope>NUCLEOTIDE SEQUENCE [LARGE SCALE GENOMIC DNA]</scope>
    <source>
        <strain evidence="9 10">FXJ1.1311</strain>
    </source>
</reference>
<dbReference type="InterPro" id="IPR024084">
    <property type="entry name" value="IsoPropMal-DH-like_dom"/>
</dbReference>
<dbReference type="SMART" id="SM01329">
    <property type="entry name" value="Iso_dh"/>
    <property type="match status" value="1"/>
</dbReference>
<keyword evidence="6" id="KW-0464">Manganese</keyword>
<dbReference type="EMBL" id="VOBR01000046">
    <property type="protein sequence ID" value="TWP44951.1"/>
    <property type="molecule type" value="Genomic_DNA"/>
</dbReference>
<dbReference type="Proteomes" id="UP000316639">
    <property type="component" value="Unassembled WGS sequence"/>
</dbReference>